<proteinExistence type="inferred from homology"/>
<dbReference type="Pfam" id="PF00732">
    <property type="entry name" value="GMC_oxred_N"/>
    <property type="match status" value="1"/>
</dbReference>
<evidence type="ECO:0000256" key="3">
    <source>
        <dbReference type="ARBA" id="ARBA00022630"/>
    </source>
</evidence>
<dbReference type="InterPro" id="IPR002938">
    <property type="entry name" value="FAD-bd"/>
</dbReference>
<dbReference type="Pfam" id="PF01494">
    <property type="entry name" value="FAD_binding_3"/>
    <property type="match status" value="1"/>
</dbReference>
<evidence type="ECO:0000256" key="5">
    <source>
        <dbReference type="ARBA" id="ARBA00023002"/>
    </source>
</evidence>
<dbReference type="InterPro" id="IPR007867">
    <property type="entry name" value="GMC_OxRtase_C"/>
</dbReference>
<evidence type="ECO:0000256" key="1">
    <source>
        <dbReference type="ARBA" id="ARBA00001974"/>
    </source>
</evidence>
<gene>
    <name evidence="9" type="ORF">HJ536_05295</name>
</gene>
<name>A0A850Q6X1_9RHOB</name>
<dbReference type="SUPFAM" id="SSF51905">
    <property type="entry name" value="FAD/NAD(P)-binding domain"/>
    <property type="match status" value="1"/>
</dbReference>
<evidence type="ECO:0000256" key="2">
    <source>
        <dbReference type="ARBA" id="ARBA00010790"/>
    </source>
</evidence>
<dbReference type="GO" id="GO:0016614">
    <property type="term" value="F:oxidoreductase activity, acting on CH-OH group of donors"/>
    <property type="evidence" value="ECO:0007669"/>
    <property type="project" value="InterPro"/>
</dbReference>
<comment type="cofactor">
    <cofactor evidence="1">
        <name>FAD</name>
        <dbReference type="ChEBI" id="CHEBI:57692"/>
    </cofactor>
</comment>
<dbReference type="Pfam" id="PF05199">
    <property type="entry name" value="GMC_oxred_C"/>
    <property type="match status" value="1"/>
</dbReference>
<keyword evidence="4" id="KW-0274">FAD</keyword>
<feature type="domain" description="Glucose-methanol-choline oxidoreductase N-terminal" evidence="6">
    <location>
        <begin position="205"/>
        <end position="288"/>
    </location>
</feature>
<evidence type="ECO:0000256" key="4">
    <source>
        <dbReference type="ARBA" id="ARBA00022827"/>
    </source>
</evidence>
<evidence type="ECO:0000259" key="8">
    <source>
        <dbReference type="Pfam" id="PF05199"/>
    </source>
</evidence>
<dbReference type="AlphaFoldDB" id="A0A850Q6X1"/>
<reference evidence="9 10" key="1">
    <citation type="submission" date="2020-04" db="EMBL/GenBank/DDBJ databases">
        <title>Donghicola sp., a member of the Rhodobacteraceae family isolated from mangrove forest in Thailand.</title>
        <authorList>
            <person name="Charoenyingcharoen P."/>
            <person name="Yukphan P."/>
        </authorList>
    </citation>
    <scope>NUCLEOTIDE SEQUENCE [LARGE SCALE GENOMIC DNA]</scope>
    <source>
        <strain evidence="9 10">B5-SW-15</strain>
    </source>
</reference>
<sequence>MTTVKPLAEFDAQHGQIDYLIIGAGPAGLTVAAELADTGANIVLLDSAGKTESAETAALDRTQHEGDLKSEAVVDMRRKMHGENTEHWQHEVQEFGVRCRMIGGSTVAWAGKSATFDPIDFAKRDWVPLSGWPIDREGLHPYFERAAEWLNLGPNAYDDSFWEVAKRKPAEPTFSNLRSYFWQFARSRVNPMDVFRMGEEFLQTDRPNVTIVTDATALKILSNDAGTEVTGVLATSLDGTRKELYAGTVVLAASAVENARLLLLSKDAKPAGLGNDHDQVGRYLMDHPGATLGRFPLEDLGPIKKRFGFYGLTHEGRTLMYMPGLSPTDAYQAEHKTLNCVCCFMMERAEDNPIDAIKRILKNESTNKLADVKSIFLNFGIVGAAVGQKVLQSKLVPHKVKSMITSAAILISPNFVVEEFETRGVPHKITGIHIKALTEQEPDPENRIVLSEDVDRFGQPLPKVIWTIGEAPRKSLADLANELSDQLAATGLPRPVLADWITEKRYDEAVIIDMAHTVGTTRMAEDPTLGVVDADCKVHGVNGLYVAGASVFPTSGHANPTLMIASFCMRLADHLKEQRAAERNLIAAQ</sequence>
<dbReference type="Gene3D" id="3.50.50.60">
    <property type="entry name" value="FAD/NAD(P)-binding domain"/>
    <property type="match status" value="2"/>
</dbReference>
<dbReference type="GO" id="GO:0071949">
    <property type="term" value="F:FAD binding"/>
    <property type="evidence" value="ECO:0007669"/>
    <property type="project" value="InterPro"/>
</dbReference>
<dbReference type="Proteomes" id="UP000592216">
    <property type="component" value="Unassembled WGS sequence"/>
</dbReference>
<dbReference type="PANTHER" id="PTHR42784:SF1">
    <property type="entry name" value="PYRANOSE 2-OXIDASE"/>
    <property type="match status" value="1"/>
</dbReference>
<protein>
    <submittedName>
        <fullName evidence="9">GMC family oxidoreductase</fullName>
    </submittedName>
</protein>
<keyword evidence="5" id="KW-0560">Oxidoreductase</keyword>
<dbReference type="InterPro" id="IPR036188">
    <property type="entry name" value="FAD/NAD-bd_sf"/>
</dbReference>
<dbReference type="EMBL" id="JABCJE010000002">
    <property type="protein sequence ID" value="NVO22768.1"/>
    <property type="molecule type" value="Genomic_DNA"/>
</dbReference>
<evidence type="ECO:0000313" key="10">
    <source>
        <dbReference type="Proteomes" id="UP000592216"/>
    </source>
</evidence>
<dbReference type="InterPro" id="IPR051473">
    <property type="entry name" value="P2Ox-like"/>
</dbReference>
<keyword evidence="3" id="KW-0285">Flavoprotein</keyword>
<dbReference type="RefSeq" id="WP_177156940.1">
    <property type="nucleotide sequence ID" value="NZ_JABCJE010000002.1"/>
</dbReference>
<dbReference type="InterPro" id="IPR000172">
    <property type="entry name" value="GMC_OxRdtase_N"/>
</dbReference>
<organism evidence="9 10">
    <name type="scientific">Donghicola mangrovi</name>
    <dbReference type="NCBI Taxonomy" id="2729614"/>
    <lineage>
        <taxon>Bacteria</taxon>
        <taxon>Pseudomonadati</taxon>
        <taxon>Pseudomonadota</taxon>
        <taxon>Alphaproteobacteria</taxon>
        <taxon>Rhodobacterales</taxon>
        <taxon>Roseobacteraceae</taxon>
        <taxon>Donghicola</taxon>
    </lineage>
</organism>
<evidence type="ECO:0000313" key="9">
    <source>
        <dbReference type="EMBL" id="NVO22768.1"/>
    </source>
</evidence>
<dbReference type="PANTHER" id="PTHR42784">
    <property type="entry name" value="PYRANOSE 2-OXIDASE"/>
    <property type="match status" value="1"/>
</dbReference>
<comment type="similarity">
    <text evidence="2">Belongs to the GMC oxidoreductase family.</text>
</comment>
<accession>A0A850Q6X1</accession>
<evidence type="ECO:0000259" key="6">
    <source>
        <dbReference type="Pfam" id="PF00732"/>
    </source>
</evidence>
<feature type="domain" description="Glucose-methanol-choline oxidoreductase C-terminal" evidence="8">
    <location>
        <begin position="442"/>
        <end position="565"/>
    </location>
</feature>
<evidence type="ECO:0000259" key="7">
    <source>
        <dbReference type="Pfam" id="PF01494"/>
    </source>
</evidence>
<feature type="domain" description="FAD-binding" evidence="7">
    <location>
        <begin position="18"/>
        <end position="53"/>
    </location>
</feature>
<comment type="caution">
    <text evidence="9">The sequence shown here is derived from an EMBL/GenBank/DDBJ whole genome shotgun (WGS) entry which is preliminary data.</text>
</comment>